<dbReference type="Pfam" id="PF13673">
    <property type="entry name" value="Acetyltransf_10"/>
    <property type="match status" value="1"/>
</dbReference>
<feature type="domain" description="LYC1 C-terminal" evidence="2">
    <location>
        <begin position="170"/>
        <end position="371"/>
    </location>
</feature>
<feature type="domain" description="N-acetyltransferase" evidence="1">
    <location>
        <begin position="553"/>
        <end position="608"/>
    </location>
</feature>
<dbReference type="InterPro" id="IPR053013">
    <property type="entry name" value="LAT"/>
</dbReference>
<dbReference type="OrthoDB" id="2020070at2759"/>
<dbReference type="InterPro" id="IPR055100">
    <property type="entry name" value="GNAT_LYC1-like"/>
</dbReference>
<dbReference type="PANTHER" id="PTHR34815:SF2">
    <property type="entry name" value="N-ACETYLTRANSFERASE DOMAIN-CONTAINING PROTEIN"/>
    <property type="match status" value="1"/>
</dbReference>
<sequence length="635" mass="70896">MGSLALPDSQSSDLCLSHPTALECNTIWNNSSVSWKDSLTVPLYLKESLFLTTVPLANDGGMTTWVLVDKNLPPDQRTILCSCESFRKRSFTSTSNGKVCEAIVHGIASVFCPPELRARGYAARMMRELAKVLHGWQAEHARCVGSILYSDIGKTYYSKLGWHPNLTNFHVVFQPSRKSDQSLAEAHAVATDSLAELCIRDEAMIRQAMAAPAEGINLRMTIVPDLDHMLWHIRKEEFACDLLFGKVPRAIGAIAGPPGSQVWVIWTHRYYEHPDAKSPDNTLYILRLVIENHSIERNFSSDADEKVLSAKHDEQTGYLKAVIQAAQAEAAEWRLDQVKIWDPIPAVQEMIAESGIDHSVVQREEDSIASGLCLARLALQYTINFLYVHQLPSAFQMSTMSLILAFANPFDVARIAEIHMAAFGSNEMLQAQFPTPAVRAALKTTIEMKALADIKDPKTSVMVVRDVLQSKETSIVERELSKAGKVQDGRAANESNGKIISFAKWSHPVAEGEDYIEPPWVWPEGTATEVLENWTKKLEEAQEKVMGRTPCYRLNFIGTDPQYERRGAASLLLQWGLEQCRKDNTPVYLESTIQAVRIYERSGFVAVEKISLLIESIEGGGKSEIYTEIGLLYRP</sequence>
<evidence type="ECO:0000259" key="1">
    <source>
        <dbReference type="Pfam" id="PF13673"/>
    </source>
</evidence>
<evidence type="ECO:0000313" key="4">
    <source>
        <dbReference type="Proteomes" id="UP000481288"/>
    </source>
</evidence>
<comment type="caution">
    <text evidence="3">The sequence shown here is derived from an EMBL/GenBank/DDBJ whole genome shotgun (WGS) entry which is preliminary data.</text>
</comment>
<proteinExistence type="predicted"/>
<dbReference type="EMBL" id="QGMG01000334">
    <property type="protein sequence ID" value="TVY54512.1"/>
    <property type="molecule type" value="Genomic_DNA"/>
</dbReference>
<dbReference type="GO" id="GO:0016747">
    <property type="term" value="F:acyltransferase activity, transferring groups other than amino-acyl groups"/>
    <property type="evidence" value="ECO:0007669"/>
    <property type="project" value="InterPro"/>
</dbReference>
<reference evidence="3 4" key="1">
    <citation type="submission" date="2018-05" db="EMBL/GenBank/DDBJ databases">
        <title>Whole genome sequencing for identification of molecular markers to develop diagnostic detection tools for the regulated plant pathogen Lachnellula willkommii.</title>
        <authorList>
            <person name="Giroux E."/>
            <person name="Bilodeau G."/>
        </authorList>
    </citation>
    <scope>NUCLEOTIDE SEQUENCE [LARGE SCALE GENOMIC DNA]</scope>
    <source>
        <strain evidence="3 4">CBS 625.97</strain>
    </source>
</reference>
<evidence type="ECO:0000259" key="2">
    <source>
        <dbReference type="Pfam" id="PF22998"/>
    </source>
</evidence>
<keyword evidence="4" id="KW-1185">Reference proteome</keyword>
<organism evidence="3 4">
    <name type="scientific">Lachnellula cervina</name>
    <dbReference type="NCBI Taxonomy" id="1316786"/>
    <lineage>
        <taxon>Eukaryota</taxon>
        <taxon>Fungi</taxon>
        <taxon>Dikarya</taxon>
        <taxon>Ascomycota</taxon>
        <taxon>Pezizomycotina</taxon>
        <taxon>Leotiomycetes</taxon>
        <taxon>Helotiales</taxon>
        <taxon>Lachnaceae</taxon>
        <taxon>Lachnellula</taxon>
    </lineage>
</organism>
<dbReference type="Proteomes" id="UP000481288">
    <property type="component" value="Unassembled WGS sequence"/>
</dbReference>
<dbReference type="SUPFAM" id="SSF55729">
    <property type="entry name" value="Acyl-CoA N-acyltransferases (Nat)"/>
    <property type="match status" value="2"/>
</dbReference>
<gene>
    <name evidence="3" type="ORF">LCER1_G005957</name>
</gene>
<dbReference type="InterPro" id="IPR000182">
    <property type="entry name" value="GNAT_dom"/>
</dbReference>
<name>A0A7D8YYG0_9HELO</name>
<accession>A0A7D8YYG0</accession>
<dbReference type="PANTHER" id="PTHR34815">
    <property type="entry name" value="LYSINE ACETYLTRANSFERASE"/>
    <property type="match status" value="1"/>
</dbReference>
<dbReference type="Gene3D" id="3.40.630.30">
    <property type="match status" value="2"/>
</dbReference>
<dbReference type="Pfam" id="PF22998">
    <property type="entry name" value="GNAT_LYC1-like"/>
    <property type="match status" value="1"/>
</dbReference>
<dbReference type="AlphaFoldDB" id="A0A7D8YYG0"/>
<dbReference type="InterPro" id="IPR016181">
    <property type="entry name" value="Acyl_CoA_acyltransferase"/>
</dbReference>
<evidence type="ECO:0000313" key="3">
    <source>
        <dbReference type="EMBL" id="TVY54512.1"/>
    </source>
</evidence>
<protein>
    <submittedName>
        <fullName evidence="3">Uncharacterized protein</fullName>
    </submittedName>
</protein>